<dbReference type="GO" id="GO:0008270">
    <property type="term" value="F:zinc ion binding"/>
    <property type="evidence" value="ECO:0007669"/>
    <property type="project" value="InterPro"/>
</dbReference>
<dbReference type="PANTHER" id="PTHR47338">
    <property type="entry name" value="ZN(II)2CYS6 TRANSCRIPTION FACTOR (EUROFUNG)-RELATED"/>
    <property type="match status" value="1"/>
</dbReference>
<evidence type="ECO:0000313" key="8">
    <source>
        <dbReference type="EMBL" id="OCT44375.1"/>
    </source>
</evidence>
<dbReference type="SMART" id="SM00906">
    <property type="entry name" value="Fungal_trans"/>
    <property type="match status" value="1"/>
</dbReference>
<feature type="domain" description="Xylanolytic transcriptional activator regulatory" evidence="7">
    <location>
        <begin position="265"/>
        <end position="351"/>
    </location>
</feature>
<comment type="caution">
    <text evidence="8">The sequence shown here is derived from an EMBL/GenBank/DDBJ whole genome shotgun (WGS) entry which is preliminary data.</text>
</comment>
<keyword evidence="2" id="KW-0479">Metal-binding</keyword>
<dbReference type="OrthoDB" id="3862662at2759"/>
<evidence type="ECO:0000256" key="4">
    <source>
        <dbReference type="ARBA" id="ARBA00023163"/>
    </source>
</evidence>
<comment type="subcellular location">
    <subcellularLocation>
        <location evidence="1">Nucleus</location>
    </subcellularLocation>
</comment>
<evidence type="ECO:0000256" key="5">
    <source>
        <dbReference type="ARBA" id="ARBA00023242"/>
    </source>
</evidence>
<keyword evidence="5" id="KW-0539">Nucleus</keyword>
<dbReference type="GO" id="GO:0000981">
    <property type="term" value="F:DNA-binding transcription factor activity, RNA polymerase II-specific"/>
    <property type="evidence" value="ECO:0007669"/>
    <property type="project" value="InterPro"/>
</dbReference>
<evidence type="ECO:0000256" key="2">
    <source>
        <dbReference type="ARBA" id="ARBA00022723"/>
    </source>
</evidence>
<evidence type="ECO:0000256" key="1">
    <source>
        <dbReference type="ARBA" id="ARBA00004123"/>
    </source>
</evidence>
<dbReference type="GO" id="GO:0003677">
    <property type="term" value="F:DNA binding"/>
    <property type="evidence" value="ECO:0007669"/>
    <property type="project" value="InterPro"/>
</dbReference>
<dbReference type="PANTHER" id="PTHR47338:SF10">
    <property type="entry name" value="TRANSCRIPTION FACTOR DOMAIN-CONTAINING PROTEIN-RELATED"/>
    <property type="match status" value="1"/>
</dbReference>
<evidence type="ECO:0000256" key="6">
    <source>
        <dbReference type="SAM" id="MobiDB-lite"/>
    </source>
</evidence>
<dbReference type="Proteomes" id="UP000094526">
    <property type="component" value="Unassembled WGS sequence"/>
</dbReference>
<gene>
    <name evidence="8" type="ORF">CLCR_05513</name>
</gene>
<dbReference type="STRING" id="86049.A0A1C1C765"/>
<dbReference type="InterPro" id="IPR007219">
    <property type="entry name" value="XnlR_reg_dom"/>
</dbReference>
<evidence type="ECO:0000313" key="9">
    <source>
        <dbReference type="Proteomes" id="UP000094526"/>
    </source>
</evidence>
<dbReference type="GO" id="GO:0005634">
    <property type="term" value="C:nucleus"/>
    <property type="evidence" value="ECO:0007669"/>
    <property type="project" value="UniProtKB-SubCell"/>
</dbReference>
<dbReference type="Pfam" id="PF04082">
    <property type="entry name" value="Fungal_trans"/>
    <property type="match status" value="1"/>
</dbReference>
<keyword evidence="4" id="KW-0804">Transcription</keyword>
<accession>A0A1C1C765</accession>
<sequence>MASPAAIRMSSISQARNLVRVYDSPRVRLIGWLTTGMSSTGSHSAKHRKRSSWRSNADSVNHDDDIIQAPAQTATRNQPLQHSPPAFFRDAESTTGSAASSPESTTAQSWVFHHFHENQSYTISPLPPSEPAVPKDSLFYRAPSQNNMVSICQALGLSRQMLSTLPTFDTTVYSTVELGVASALVAAMCAFAAHYMEPAQSGERERPHAETSESMFTPSRFYKLARATIHDQLDRCGDSRPPLALLQAYVLITFYEMTISARGRAWRSLGVCVRIAHELELHLTDATLQGKSIKEQSSLAQAGSWRQSEEQRRVWWALYELDIFASTVRRRPASIHAGEHAVLLPVNDASWFEGIHQASCFLDPDPLHRTRKLLESGNTSGKAWYLVVNSLVHDAHTTANPTAHCDRMASRQDMGMSSGRTGPEPVDERKLAVLDDFLLYFKTVLPKHLAFEGDYLTFSISSAYGGRSASQDCDIQLIHAMLHLGKLMVFHHFCSQKNATRLSGAEDLADCLSLNQPSVSERLRETLGFTNDQIAWERYLGAAEEIMRVIRNASLNHIRYGHPLLASTFWIVAATQIFKKTFARDDAAQELAQSNFDLLRLTLDHSHRFWHTSDLMVKNIDTLDTRLAELKARLTGAQQNVLRLPIGSAETDRSQSKIRHSTTTMGLPSLGQSDALASGSPDNVLPAVFDCSGGDHYHMDPGAPADIDKPNDSELHAFMYDFCGDNWDVWGQELADFFPSTLAAT</sequence>
<feature type="region of interest" description="Disordered" evidence="6">
    <location>
        <begin position="38"/>
        <end position="103"/>
    </location>
</feature>
<reference evidence="9" key="1">
    <citation type="submission" date="2015-07" db="EMBL/GenBank/DDBJ databases">
        <authorList>
            <person name="Teixeira M.M."/>
            <person name="Souza R.C."/>
            <person name="Almeida L.G."/>
            <person name="Vicente V.A."/>
            <person name="de Hoog S."/>
            <person name="Bocca A.L."/>
            <person name="de Almeida S.R."/>
            <person name="Vasconcelos A.T."/>
            <person name="Felipe M.S."/>
        </authorList>
    </citation>
    <scope>NUCLEOTIDE SEQUENCE [LARGE SCALE GENOMIC DNA]</scope>
    <source>
        <strain evidence="9">KSF</strain>
    </source>
</reference>
<dbReference type="InterPro" id="IPR050815">
    <property type="entry name" value="TF_fung"/>
</dbReference>
<dbReference type="GO" id="GO:0006351">
    <property type="term" value="P:DNA-templated transcription"/>
    <property type="evidence" value="ECO:0007669"/>
    <property type="project" value="InterPro"/>
</dbReference>
<dbReference type="AlphaFoldDB" id="A0A1C1C765"/>
<proteinExistence type="predicted"/>
<dbReference type="VEuPathDB" id="FungiDB:G647_07069"/>
<dbReference type="eggNOG" id="ENOG502SR1H">
    <property type="taxonomic scope" value="Eukaryota"/>
</dbReference>
<keyword evidence="9" id="KW-1185">Reference proteome</keyword>
<evidence type="ECO:0000259" key="7">
    <source>
        <dbReference type="SMART" id="SM00906"/>
    </source>
</evidence>
<dbReference type="EMBL" id="LGRB01000020">
    <property type="protein sequence ID" value="OCT44375.1"/>
    <property type="molecule type" value="Genomic_DNA"/>
</dbReference>
<dbReference type="VEuPathDB" id="FungiDB:CLCR_05513"/>
<organism evidence="8 9">
    <name type="scientific">Cladophialophora carrionii</name>
    <dbReference type="NCBI Taxonomy" id="86049"/>
    <lineage>
        <taxon>Eukaryota</taxon>
        <taxon>Fungi</taxon>
        <taxon>Dikarya</taxon>
        <taxon>Ascomycota</taxon>
        <taxon>Pezizomycotina</taxon>
        <taxon>Eurotiomycetes</taxon>
        <taxon>Chaetothyriomycetidae</taxon>
        <taxon>Chaetothyriales</taxon>
        <taxon>Herpotrichiellaceae</taxon>
        <taxon>Cladophialophora</taxon>
    </lineage>
</organism>
<evidence type="ECO:0000256" key="3">
    <source>
        <dbReference type="ARBA" id="ARBA00023015"/>
    </source>
</evidence>
<protein>
    <submittedName>
        <fullName evidence="8">Fungal specific transcription factor</fullName>
    </submittedName>
</protein>
<feature type="compositionally biased region" description="Polar residues" evidence="6">
    <location>
        <begin position="70"/>
        <end position="81"/>
    </location>
</feature>
<dbReference type="CDD" id="cd12148">
    <property type="entry name" value="fungal_TF_MHR"/>
    <property type="match status" value="1"/>
</dbReference>
<feature type="compositionally biased region" description="Polar residues" evidence="6">
    <location>
        <begin position="93"/>
        <end position="103"/>
    </location>
</feature>
<keyword evidence="3" id="KW-0805">Transcription regulation</keyword>
<name>A0A1C1C765_9EURO</name>